<dbReference type="Proteomes" id="UP000758155">
    <property type="component" value="Unassembled WGS sequence"/>
</dbReference>
<proteinExistence type="predicted"/>
<sequence>MTILRQNPQHSPAALAQPAVPPNLSARPTPVLLTDQFNITIPNGAPHLWIPNPSGHRIDAHHETISWVNFSLVVFVWALYSIHLVVVGNSRRQKAQANLRERRLSYPLDERFQRSRSMEAGCSAELRMGFDSEGTTIQGNPGIASKGGLGTEVVNPRKSIRRGLDGFPE</sequence>
<keyword evidence="2" id="KW-0472">Membrane</keyword>
<accession>A0A9P5C2L4</accession>
<dbReference type="EMBL" id="SWKV01000018">
    <property type="protein sequence ID" value="KAF3041968.1"/>
    <property type="molecule type" value="Genomic_DNA"/>
</dbReference>
<feature type="compositionally biased region" description="Polar residues" evidence="1">
    <location>
        <begin position="1"/>
        <end position="10"/>
    </location>
</feature>
<evidence type="ECO:0000313" key="3">
    <source>
        <dbReference type="EMBL" id="KAF3041968.1"/>
    </source>
</evidence>
<feature type="transmembrane region" description="Helical" evidence="2">
    <location>
        <begin position="67"/>
        <end position="87"/>
    </location>
</feature>
<gene>
    <name evidence="3" type="ORF">E8E12_009201</name>
</gene>
<organism evidence="3 4">
    <name type="scientific">Didymella heteroderae</name>
    <dbReference type="NCBI Taxonomy" id="1769908"/>
    <lineage>
        <taxon>Eukaryota</taxon>
        <taxon>Fungi</taxon>
        <taxon>Dikarya</taxon>
        <taxon>Ascomycota</taxon>
        <taxon>Pezizomycotina</taxon>
        <taxon>Dothideomycetes</taxon>
        <taxon>Pleosporomycetidae</taxon>
        <taxon>Pleosporales</taxon>
        <taxon>Pleosporineae</taxon>
        <taxon>Didymellaceae</taxon>
        <taxon>Didymella</taxon>
    </lineage>
</organism>
<name>A0A9P5C2L4_9PLEO</name>
<dbReference type="OrthoDB" id="10453074at2759"/>
<evidence type="ECO:0000256" key="2">
    <source>
        <dbReference type="SAM" id="Phobius"/>
    </source>
</evidence>
<protein>
    <submittedName>
        <fullName evidence="3">Uncharacterized protein</fullName>
    </submittedName>
</protein>
<keyword evidence="4" id="KW-1185">Reference proteome</keyword>
<comment type="caution">
    <text evidence="3">The sequence shown here is derived from an EMBL/GenBank/DDBJ whole genome shotgun (WGS) entry which is preliminary data.</text>
</comment>
<evidence type="ECO:0000313" key="4">
    <source>
        <dbReference type="Proteomes" id="UP000758155"/>
    </source>
</evidence>
<feature type="region of interest" description="Disordered" evidence="1">
    <location>
        <begin position="1"/>
        <end position="22"/>
    </location>
</feature>
<keyword evidence="2" id="KW-1133">Transmembrane helix</keyword>
<reference evidence="3" key="1">
    <citation type="submission" date="2019-04" db="EMBL/GenBank/DDBJ databases">
        <title>Sequencing of skin fungus with MAO and IRED activity.</title>
        <authorList>
            <person name="Marsaioli A.J."/>
            <person name="Bonatto J.M.C."/>
            <person name="Reis Junior O."/>
        </authorList>
    </citation>
    <scope>NUCLEOTIDE SEQUENCE</scope>
    <source>
        <strain evidence="3">28M1</strain>
    </source>
</reference>
<evidence type="ECO:0000256" key="1">
    <source>
        <dbReference type="SAM" id="MobiDB-lite"/>
    </source>
</evidence>
<dbReference type="AlphaFoldDB" id="A0A9P5C2L4"/>
<keyword evidence="2" id="KW-0812">Transmembrane</keyword>